<feature type="domain" description="Response regulatory" evidence="10">
    <location>
        <begin position="1"/>
        <end position="117"/>
    </location>
</feature>
<dbReference type="InterPro" id="IPR039420">
    <property type="entry name" value="WalR-like"/>
</dbReference>
<dbReference type="EMBL" id="BAVR01000019">
    <property type="protein sequence ID" value="GAE88459.1"/>
    <property type="molecule type" value="Genomic_DNA"/>
</dbReference>
<dbReference type="AlphaFoldDB" id="W4V6V0"/>
<dbReference type="CDD" id="cd00383">
    <property type="entry name" value="trans_reg_C"/>
    <property type="match status" value="1"/>
</dbReference>
<dbReference type="PROSITE" id="PS51755">
    <property type="entry name" value="OMPR_PHOB"/>
    <property type="match status" value="1"/>
</dbReference>
<evidence type="ECO:0000256" key="6">
    <source>
        <dbReference type="ARBA" id="ARBA00023163"/>
    </source>
</evidence>
<dbReference type="GO" id="GO:0032993">
    <property type="term" value="C:protein-DNA complex"/>
    <property type="evidence" value="ECO:0007669"/>
    <property type="project" value="TreeGrafter"/>
</dbReference>
<keyword evidence="2 8" id="KW-0597">Phosphoprotein</keyword>
<dbReference type="Gene3D" id="3.40.50.2300">
    <property type="match status" value="1"/>
</dbReference>
<feature type="DNA-binding region" description="OmpR/PhoB-type" evidence="9">
    <location>
        <begin position="126"/>
        <end position="222"/>
    </location>
</feature>
<evidence type="ECO:0000313" key="12">
    <source>
        <dbReference type="EMBL" id="GAE88459.1"/>
    </source>
</evidence>
<dbReference type="SMART" id="SM00862">
    <property type="entry name" value="Trans_reg_C"/>
    <property type="match status" value="1"/>
</dbReference>
<evidence type="ECO:0000256" key="1">
    <source>
        <dbReference type="ARBA" id="ARBA00018672"/>
    </source>
</evidence>
<dbReference type="SMART" id="SM00448">
    <property type="entry name" value="REC"/>
    <property type="match status" value="1"/>
</dbReference>
<feature type="modified residue" description="4-aspartylphosphate" evidence="8">
    <location>
        <position position="50"/>
    </location>
</feature>
<dbReference type="Gene3D" id="6.10.250.690">
    <property type="match status" value="1"/>
</dbReference>
<dbReference type="InterPro" id="IPR001789">
    <property type="entry name" value="Sig_transdc_resp-reg_receiver"/>
</dbReference>
<dbReference type="STRING" id="1294263.JCM21531_1903"/>
<dbReference type="SUPFAM" id="SSF52172">
    <property type="entry name" value="CheY-like"/>
    <property type="match status" value="1"/>
</dbReference>
<dbReference type="InterPro" id="IPR011006">
    <property type="entry name" value="CheY-like_superfamily"/>
</dbReference>
<evidence type="ECO:0000256" key="3">
    <source>
        <dbReference type="ARBA" id="ARBA00023012"/>
    </source>
</evidence>
<evidence type="ECO:0000256" key="9">
    <source>
        <dbReference type="PROSITE-ProRule" id="PRU01091"/>
    </source>
</evidence>
<feature type="domain" description="OmpR/PhoB-type" evidence="11">
    <location>
        <begin position="126"/>
        <end position="222"/>
    </location>
</feature>
<evidence type="ECO:0000259" key="11">
    <source>
        <dbReference type="PROSITE" id="PS51755"/>
    </source>
</evidence>
<keyword evidence="6" id="KW-0804">Transcription</keyword>
<gene>
    <name evidence="12" type="ORF">JCM21531_1903</name>
</gene>
<dbReference type="PROSITE" id="PS50110">
    <property type="entry name" value="RESPONSE_REGULATORY"/>
    <property type="match status" value="1"/>
</dbReference>
<protein>
    <recommendedName>
        <fullName evidence="1">Stage 0 sporulation protein A homolog</fullName>
    </recommendedName>
</protein>
<dbReference type="GO" id="GO:0000976">
    <property type="term" value="F:transcription cis-regulatory region binding"/>
    <property type="evidence" value="ECO:0007669"/>
    <property type="project" value="TreeGrafter"/>
</dbReference>
<keyword evidence="5 9" id="KW-0238">DNA-binding</keyword>
<dbReference type="OrthoDB" id="9802426at2"/>
<dbReference type="PANTHER" id="PTHR48111">
    <property type="entry name" value="REGULATOR OF RPOS"/>
    <property type="match status" value="1"/>
</dbReference>
<reference evidence="12" key="1">
    <citation type="journal article" date="2014" name="Genome Announc.">
        <title>Draft Genome Sequence of Clostridium straminisolvens Strain JCM 21531T, Isolated from a Cellulose-Degrading Bacterial Community.</title>
        <authorList>
            <person name="Yuki M."/>
            <person name="Oshima K."/>
            <person name="Suda W."/>
            <person name="Sakamoto M."/>
            <person name="Kitamura K."/>
            <person name="Iida T."/>
            <person name="Hattori M."/>
            <person name="Ohkuma M."/>
        </authorList>
    </citation>
    <scope>NUCLEOTIDE SEQUENCE [LARGE SCALE GENOMIC DNA]</scope>
    <source>
        <strain evidence="12">JCM 21531</strain>
    </source>
</reference>
<dbReference type="GO" id="GO:0005829">
    <property type="term" value="C:cytosol"/>
    <property type="evidence" value="ECO:0007669"/>
    <property type="project" value="TreeGrafter"/>
</dbReference>
<dbReference type="InterPro" id="IPR001867">
    <property type="entry name" value="OmpR/PhoB-type_DNA-bd"/>
</dbReference>
<evidence type="ECO:0000259" key="10">
    <source>
        <dbReference type="PROSITE" id="PS50110"/>
    </source>
</evidence>
<dbReference type="InterPro" id="IPR036388">
    <property type="entry name" value="WH-like_DNA-bd_sf"/>
</dbReference>
<dbReference type="Pfam" id="PF00486">
    <property type="entry name" value="Trans_reg_C"/>
    <property type="match status" value="1"/>
</dbReference>
<dbReference type="GO" id="GO:0006355">
    <property type="term" value="P:regulation of DNA-templated transcription"/>
    <property type="evidence" value="ECO:0007669"/>
    <property type="project" value="InterPro"/>
</dbReference>
<keyword evidence="4" id="KW-0805">Transcription regulation</keyword>
<dbReference type="Proteomes" id="UP000019109">
    <property type="component" value="Unassembled WGS sequence"/>
</dbReference>
<comment type="caution">
    <text evidence="12">The sequence shown here is derived from an EMBL/GenBank/DDBJ whole genome shotgun (WGS) entry which is preliminary data.</text>
</comment>
<evidence type="ECO:0000256" key="2">
    <source>
        <dbReference type="ARBA" id="ARBA00022553"/>
    </source>
</evidence>
<keyword evidence="13" id="KW-1185">Reference proteome</keyword>
<sequence>MIYCVEDDRSIRELVIYALKSIGYEAIGFDKAEPFYKELENKLPDLVLLDIMLPGEDGIKILKKLKASSKLRHIPVIMLTAKSAEYDKVLGLDSGADDYITKPFGIMEFLSRVKAVLRRSGNVSNSSEISVGQLTMYIDKHVVIADGKEVALTFKEFELLKYLMENAGIVLTRDKLLEEVWGYEYEGETRTLDVHIRTLRQKLGEAGAIIETVRGVGYKIGGKA</sequence>
<evidence type="ECO:0000256" key="4">
    <source>
        <dbReference type="ARBA" id="ARBA00023015"/>
    </source>
</evidence>
<organism evidence="12 13">
    <name type="scientific">Acetivibrio straminisolvens JCM 21531</name>
    <dbReference type="NCBI Taxonomy" id="1294263"/>
    <lineage>
        <taxon>Bacteria</taxon>
        <taxon>Bacillati</taxon>
        <taxon>Bacillota</taxon>
        <taxon>Clostridia</taxon>
        <taxon>Eubacteriales</taxon>
        <taxon>Oscillospiraceae</taxon>
        <taxon>Acetivibrio</taxon>
    </lineage>
</organism>
<comment type="function">
    <text evidence="7">May play the central regulatory role in sporulation. It may be an element of the effector pathway responsible for the activation of sporulation genes in response to nutritional stress. Spo0A may act in concert with spo0H (a sigma factor) to control the expression of some genes that are critical to the sporulation process.</text>
</comment>
<evidence type="ECO:0000256" key="5">
    <source>
        <dbReference type="ARBA" id="ARBA00023125"/>
    </source>
</evidence>
<evidence type="ECO:0000313" key="13">
    <source>
        <dbReference type="Proteomes" id="UP000019109"/>
    </source>
</evidence>
<evidence type="ECO:0000256" key="7">
    <source>
        <dbReference type="ARBA" id="ARBA00024867"/>
    </source>
</evidence>
<dbReference type="RefSeq" id="WP_027621472.1">
    <property type="nucleotide sequence ID" value="NZ_BAVR01000019.1"/>
</dbReference>
<keyword evidence="3" id="KW-0902">Two-component regulatory system</keyword>
<dbReference type="PANTHER" id="PTHR48111:SF1">
    <property type="entry name" value="TWO-COMPONENT RESPONSE REGULATOR ORR33"/>
    <property type="match status" value="1"/>
</dbReference>
<dbReference type="GO" id="GO:0000156">
    <property type="term" value="F:phosphorelay response regulator activity"/>
    <property type="evidence" value="ECO:0007669"/>
    <property type="project" value="TreeGrafter"/>
</dbReference>
<dbReference type="FunFam" id="1.10.10.10:FF:000018">
    <property type="entry name" value="DNA-binding response regulator ResD"/>
    <property type="match status" value="1"/>
</dbReference>
<name>W4V6V0_9FIRM</name>
<dbReference type="InterPro" id="IPR016032">
    <property type="entry name" value="Sig_transdc_resp-reg_C-effctor"/>
</dbReference>
<proteinExistence type="predicted"/>
<accession>W4V6V0</accession>
<dbReference type="Gene3D" id="1.10.10.10">
    <property type="entry name" value="Winged helix-like DNA-binding domain superfamily/Winged helix DNA-binding domain"/>
    <property type="match status" value="1"/>
</dbReference>
<dbReference type="SUPFAM" id="SSF46894">
    <property type="entry name" value="C-terminal effector domain of the bipartite response regulators"/>
    <property type="match status" value="1"/>
</dbReference>
<evidence type="ECO:0000256" key="8">
    <source>
        <dbReference type="PROSITE-ProRule" id="PRU00169"/>
    </source>
</evidence>
<dbReference type="Pfam" id="PF00072">
    <property type="entry name" value="Response_reg"/>
    <property type="match status" value="1"/>
</dbReference>